<feature type="domain" description="Penicillin-binding protein dimerisation" evidence="6">
    <location>
        <begin position="154"/>
        <end position="321"/>
    </location>
</feature>
<name>A0A6N4TLA2_9FIRM</name>
<feature type="domain" description="NTF2-like N-terminal transpeptidase" evidence="7">
    <location>
        <begin position="34"/>
        <end position="146"/>
    </location>
</feature>
<dbReference type="InterPro" id="IPR001460">
    <property type="entry name" value="PCN-bd_Tpept"/>
</dbReference>
<evidence type="ECO:0000259" key="7">
    <source>
        <dbReference type="Pfam" id="PF05223"/>
    </source>
</evidence>
<dbReference type="Gene3D" id="3.40.710.10">
    <property type="entry name" value="DD-peptidase/beta-lactamase superfamily"/>
    <property type="match status" value="1"/>
</dbReference>
<dbReference type="InterPro" id="IPR007887">
    <property type="entry name" value="MecA_N"/>
</dbReference>
<evidence type="ECO:0000256" key="4">
    <source>
        <dbReference type="SAM" id="Phobius"/>
    </source>
</evidence>
<dbReference type="EMBL" id="AP019695">
    <property type="protein sequence ID" value="BBK23195.1"/>
    <property type="molecule type" value="Genomic_DNA"/>
</dbReference>
<comment type="similarity">
    <text evidence="2">Belongs to the transpeptidase family.</text>
</comment>
<dbReference type="InterPro" id="IPR050515">
    <property type="entry name" value="Beta-lactam/transpept"/>
</dbReference>
<comment type="subcellular location">
    <subcellularLocation>
        <location evidence="1">Membrane</location>
    </subcellularLocation>
</comment>
<dbReference type="GO" id="GO:0008658">
    <property type="term" value="F:penicillin binding"/>
    <property type="evidence" value="ECO:0007669"/>
    <property type="project" value="InterPro"/>
</dbReference>
<evidence type="ECO:0000256" key="3">
    <source>
        <dbReference type="ARBA" id="ARBA00023136"/>
    </source>
</evidence>
<dbReference type="AlphaFoldDB" id="A0A6N4TLA2"/>
<dbReference type="SUPFAM" id="SSF56601">
    <property type="entry name" value="beta-lactamase/transpeptidase-like"/>
    <property type="match status" value="1"/>
</dbReference>
<dbReference type="GO" id="GO:0071972">
    <property type="term" value="F:peptidoglycan L,D-transpeptidase activity"/>
    <property type="evidence" value="ECO:0007669"/>
    <property type="project" value="TreeGrafter"/>
</dbReference>
<protein>
    <submittedName>
        <fullName evidence="8">Penicillin-binding protein 2</fullName>
    </submittedName>
</protein>
<reference evidence="9" key="1">
    <citation type="submission" date="2019-05" db="EMBL/GenBank/DDBJ databases">
        <title>Complete genome sequencing of Absiella argi strain JCM 30884.</title>
        <authorList>
            <person name="Sakamoto M."/>
            <person name="Murakami T."/>
            <person name="Mori H."/>
        </authorList>
    </citation>
    <scope>NUCLEOTIDE SEQUENCE [LARGE SCALE GENOMIC DNA]</scope>
    <source>
        <strain evidence="9">JCM 30884</strain>
    </source>
</reference>
<dbReference type="GO" id="GO:0005886">
    <property type="term" value="C:plasma membrane"/>
    <property type="evidence" value="ECO:0007669"/>
    <property type="project" value="TreeGrafter"/>
</dbReference>
<dbReference type="PANTHER" id="PTHR30627:SF25">
    <property type="entry name" value="PENICILLIN-BINDING PROTEIN 3"/>
    <property type="match status" value="1"/>
</dbReference>
<keyword evidence="9" id="KW-1185">Reference proteome</keyword>
<dbReference type="InterPro" id="IPR036138">
    <property type="entry name" value="PBP_dimer_sf"/>
</dbReference>
<dbReference type="Pfam" id="PF03717">
    <property type="entry name" value="PBP_dimer"/>
    <property type="match status" value="1"/>
</dbReference>
<dbReference type="Gene3D" id="3.10.450.100">
    <property type="entry name" value="NTF2-like, domain 1"/>
    <property type="match status" value="1"/>
</dbReference>
<evidence type="ECO:0000313" key="8">
    <source>
        <dbReference type="EMBL" id="BBK23195.1"/>
    </source>
</evidence>
<dbReference type="KEGG" id="aarg:Aargi30884_20980"/>
<evidence type="ECO:0000313" key="9">
    <source>
        <dbReference type="Proteomes" id="UP000464754"/>
    </source>
</evidence>
<dbReference type="Gene3D" id="3.30.1390.30">
    <property type="entry name" value="Penicillin-binding protein 2a, domain 3"/>
    <property type="match status" value="1"/>
</dbReference>
<dbReference type="GO" id="GO:0046677">
    <property type="term" value="P:response to antibiotic"/>
    <property type="evidence" value="ECO:0007669"/>
    <property type="project" value="InterPro"/>
</dbReference>
<evidence type="ECO:0000259" key="5">
    <source>
        <dbReference type="Pfam" id="PF00905"/>
    </source>
</evidence>
<keyword evidence="4" id="KW-0812">Transmembrane</keyword>
<keyword evidence="4" id="KW-1133">Transmembrane helix</keyword>
<feature type="transmembrane region" description="Helical" evidence="4">
    <location>
        <begin position="9"/>
        <end position="29"/>
    </location>
</feature>
<evidence type="ECO:0000256" key="2">
    <source>
        <dbReference type="ARBA" id="ARBA00007171"/>
    </source>
</evidence>
<dbReference type="Pfam" id="PF00905">
    <property type="entry name" value="Transpeptidase"/>
    <property type="match status" value="1"/>
</dbReference>
<dbReference type="RefSeq" id="WP_115716299.1">
    <property type="nucleotide sequence ID" value="NZ_AP019695.1"/>
</dbReference>
<gene>
    <name evidence="8" type="ORF">Aargi30884_20980</name>
</gene>
<dbReference type="Gene3D" id="3.90.1310.10">
    <property type="entry name" value="Penicillin-binding protein 2a (Domain 2)"/>
    <property type="match status" value="1"/>
</dbReference>
<feature type="domain" description="Penicillin-binding protein transpeptidase" evidence="5">
    <location>
        <begin position="354"/>
        <end position="639"/>
    </location>
</feature>
<dbReference type="SUPFAM" id="SSF54427">
    <property type="entry name" value="NTF2-like"/>
    <property type="match status" value="1"/>
</dbReference>
<proteinExistence type="inferred from homology"/>
<dbReference type="InterPro" id="IPR032710">
    <property type="entry name" value="NTF2-like_dom_sf"/>
</dbReference>
<dbReference type="GO" id="GO:0071555">
    <property type="term" value="P:cell wall organization"/>
    <property type="evidence" value="ECO:0007669"/>
    <property type="project" value="TreeGrafter"/>
</dbReference>
<dbReference type="PANTHER" id="PTHR30627">
    <property type="entry name" value="PEPTIDOGLYCAN D,D-TRANSPEPTIDASE"/>
    <property type="match status" value="1"/>
</dbReference>
<evidence type="ECO:0000259" key="6">
    <source>
        <dbReference type="Pfam" id="PF03717"/>
    </source>
</evidence>
<organism evidence="8 9">
    <name type="scientific">Amedibacterium intestinale</name>
    <dbReference type="NCBI Taxonomy" id="2583452"/>
    <lineage>
        <taxon>Bacteria</taxon>
        <taxon>Bacillati</taxon>
        <taxon>Bacillota</taxon>
        <taxon>Erysipelotrichia</taxon>
        <taxon>Erysipelotrichales</taxon>
        <taxon>Erysipelotrichaceae</taxon>
        <taxon>Amedibacterium</taxon>
    </lineage>
</organism>
<dbReference type="InterPro" id="IPR012338">
    <property type="entry name" value="Beta-lactam/transpept-like"/>
</dbReference>
<sequence length="653" mass="72321">MENNRKKGIVIAGIVIALLVIAGSAFFFLTNKPSPKKTFEEFAGLLEEGKYEEMYTYLSKDAKANWAKDDFVKRYNNIFRGIEANNIEINVTDEKDGIVTYEESIQTMAGKISFTHEANLVEEKDDTSSYKVDWNSTYVFPELADSDYVSVQTEKGKRGTIEDRNGTALATEGTVYSVGMVAGPKATQGTQKKLAEIVSIDEDSIKQAMDAGWVQEGMFVPVKTISEKDKNAISQELGNLEGVSVQESTGRIYPYGEMLAHVTGYVQNVTAEDLEKHKGKGYTSSSVIGKSGLEAVYEDKLKANDGAVIFIYDQNGNVKKEIAKKEAKNGQNIRTTIDLNTQKLVYEQLKKDAGSSVVMNSKTGEVLALVSTPSYDPQDFALGMDTKTWNALNENKDHPLMNRITSVYTPGSTFKMISAAIGLDSKTIDENTAIEKVEKWQKDKSWGNNYVTTTEQYTEPSNLKNALIYSDNIYFAQLADKIGSKTYISYLDTFGFNKKLNFELGVQQSTYGDKMEDIQKLCATGYGQGDLQISPLHLTSIYTSLVNDGTILQPYLVYSNNETKTMVKNAYSKEAANIVYKDLQATMNHYGSNPTNAAGKTGTAEIDNGKETIGWVSAVNENIAITMMVDKTKDKGYSQYVLPKVQKILTEVK</sequence>
<dbReference type="SUPFAM" id="SSF56519">
    <property type="entry name" value="Penicillin binding protein dimerisation domain"/>
    <property type="match status" value="1"/>
</dbReference>
<keyword evidence="3 4" id="KW-0472">Membrane</keyword>
<dbReference type="InterPro" id="IPR005311">
    <property type="entry name" value="PBP_dimer"/>
</dbReference>
<accession>A0A6N4TLA2</accession>
<dbReference type="Pfam" id="PF05223">
    <property type="entry name" value="MecA_N"/>
    <property type="match status" value="1"/>
</dbReference>
<dbReference type="Proteomes" id="UP000464754">
    <property type="component" value="Chromosome"/>
</dbReference>
<evidence type="ECO:0000256" key="1">
    <source>
        <dbReference type="ARBA" id="ARBA00004370"/>
    </source>
</evidence>